<organism evidence="3 4">
    <name type="scientific">Polysphondylium violaceum</name>
    <dbReference type="NCBI Taxonomy" id="133409"/>
    <lineage>
        <taxon>Eukaryota</taxon>
        <taxon>Amoebozoa</taxon>
        <taxon>Evosea</taxon>
        <taxon>Eumycetozoa</taxon>
        <taxon>Dictyostelia</taxon>
        <taxon>Dictyosteliales</taxon>
        <taxon>Dictyosteliaceae</taxon>
        <taxon>Polysphondylium</taxon>
    </lineage>
</organism>
<gene>
    <name evidence="3" type="ORF">CYY_001837</name>
</gene>
<name>A0A8J4Q0Z3_9MYCE</name>
<keyword evidence="2" id="KW-0378">Hydrolase</keyword>
<accession>A0A8J4Q0Z3</accession>
<protein>
    <recommendedName>
        <fullName evidence="5">Dipeptidyl-peptidase III</fullName>
    </recommendedName>
</protein>
<dbReference type="OrthoDB" id="510307at2759"/>
<evidence type="ECO:0008006" key="5">
    <source>
        <dbReference type="Google" id="ProtNLM"/>
    </source>
</evidence>
<proteinExistence type="predicted"/>
<dbReference type="Proteomes" id="UP000695562">
    <property type="component" value="Unassembled WGS sequence"/>
</dbReference>
<dbReference type="GO" id="GO:0016787">
    <property type="term" value="F:hydrolase activity"/>
    <property type="evidence" value="ECO:0007669"/>
    <property type="project" value="UniProtKB-KW"/>
</dbReference>
<comment type="caution">
    <text evidence="3">The sequence shown here is derived from an EMBL/GenBank/DDBJ whole genome shotgun (WGS) entry which is preliminary data.</text>
</comment>
<keyword evidence="1" id="KW-0479">Metal-binding</keyword>
<dbReference type="EMBL" id="AJWJ01000046">
    <property type="protein sequence ID" value="KAF2076870.1"/>
    <property type="molecule type" value="Genomic_DNA"/>
</dbReference>
<dbReference type="GO" id="GO:0046872">
    <property type="term" value="F:metal ion binding"/>
    <property type="evidence" value="ECO:0007669"/>
    <property type="project" value="UniProtKB-KW"/>
</dbReference>
<evidence type="ECO:0000256" key="1">
    <source>
        <dbReference type="ARBA" id="ARBA00022723"/>
    </source>
</evidence>
<keyword evidence="4" id="KW-1185">Reference proteome</keyword>
<dbReference type="InterPro" id="IPR039461">
    <property type="entry name" value="Peptidase_M49"/>
</dbReference>
<dbReference type="PANTHER" id="PTHR23422:SF11">
    <property type="entry name" value="DIPEPTIDYL PEPTIDASE 3"/>
    <property type="match status" value="1"/>
</dbReference>
<sequence length="655" mass="75149">MEDNRVYKLERIGEKVQVVQLYIDGFDQLTTQQKIFIYYISKAVIAGRDIAYDQRNKYALETRNLFEDLYQFFKKVDDIEAIGFKKDTFKNLEIFIKQLWVGNGPFDAYTGMKIVCPVPRDELQKMIEYATSKSPLKSVVGGNVSQQLDKLTPLLYNENWRKIITDKSPNTDWIKESAVNFYSENFGLEQVKAFIEKEGADRYPLNSSLVLDESTGDISVEIWRAGCVEQNIPPGKYAKELSLINEYLEKAIPYASGEIQKEAIRKLIKFFKTGEENDFREYNITWVQDFSQVDFILGFIEVYLDPMGGRGEYEGCLYWKDLKLTTVISQIGENAQYFEDRMPWDEKYKKKDVKPLDASVVQVVMGAGGAGPVSSIGVNLPNEEQLREKYGSKSIVLNNVSNAYDKATKEVISQEFCFDQNEIDSQVECGSYVDSVATALHEVLGHASGKCFVEDPSKCLPGYYSTLEEARADLCALWHIFDPKLIELGVIPNLEYAKQLFRQEIRNALLTQLKHVEGNQLEEDHMKNRQLIANFILQNSKAIERRERDGKTYFCVVDFDEARKQVGILLSELQKIKAEGDLESAKKLIDTYGLYVDTQLRDQVKQRIKKLDIPSYSALVMPTLSPVYNDKQVVDIKVTYDRSFSDQMLEFSNKL</sequence>
<reference evidence="3" key="1">
    <citation type="submission" date="2020-01" db="EMBL/GenBank/DDBJ databases">
        <title>Development of genomics and gene disruption for Polysphondylium violaceum indicates a role for the polyketide synthase stlB in stalk morphogenesis.</title>
        <authorList>
            <person name="Narita B."/>
            <person name="Kawabe Y."/>
            <person name="Kin K."/>
            <person name="Saito T."/>
            <person name="Gibbs R."/>
            <person name="Kuspa A."/>
            <person name="Muzny D."/>
            <person name="Queller D."/>
            <person name="Richards S."/>
            <person name="Strassman J."/>
            <person name="Sucgang R."/>
            <person name="Worley K."/>
            <person name="Schaap P."/>
        </authorList>
    </citation>
    <scope>NUCLEOTIDE SEQUENCE</scope>
    <source>
        <strain evidence="3">QSvi11</strain>
    </source>
</reference>
<evidence type="ECO:0000313" key="4">
    <source>
        <dbReference type="Proteomes" id="UP000695562"/>
    </source>
</evidence>
<dbReference type="PANTHER" id="PTHR23422">
    <property type="entry name" value="DIPEPTIDYL PEPTIDASE III-RELATED"/>
    <property type="match status" value="1"/>
</dbReference>
<evidence type="ECO:0000256" key="2">
    <source>
        <dbReference type="ARBA" id="ARBA00022801"/>
    </source>
</evidence>
<dbReference type="Gene3D" id="3.30.540.30">
    <property type="match status" value="2"/>
</dbReference>
<dbReference type="AlphaFoldDB" id="A0A8J4Q0Z3"/>
<evidence type="ECO:0000313" key="3">
    <source>
        <dbReference type="EMBL" id="KAF2076870.1"/>
    </source>
</evidence>
<dbReference type="Pfam" id="PF03571">
    <property type="entry name" value="Peptidase_M49"/>
    <property type="match status" value="1"/>
</dbReference>